<dbReference type="SMART" id="SM00347">
    <property type="entry name" value="HTH_MARR"/>
    <property type="match status" value="1"/>
</dbReference>
<dbReference type="InterPro" id="IPR000835">
    <property type="entry name" value="HTH_MarR-typ"/>
</dbReference>
<dbReference type="PANTHER" id="PTHR33164:SF43">
    <property type="entry name" value="HTH-TYPE TRANSCRIPTIONAL REPRESSOR YETL"/>
    <property type="match status" value="1"/>
</dbReference>
<gene>
    <name evidence="2" type="ORF">GPX89_11410</name>
</gene>
<dbReference type="InterPro" id="IPR039422">
    <property type="entry name" value="MarR/SlyA-like"/>
</dbReference>
<organism evidence="2 3">
    <name type="scientific">Nocardia terrae</name>
    <dbReference type="NCBI Taxonomy" id="2675851"/>
    <lineage>
        <taxon>Bacteria</taxon>
        <taxon>Bacillati</taxon>
        <taxon>Actinomycetota</taxon>
        <taxon>Actinomycetes</taxon>
        <taxon>Mycobacteriales</taxon>
        <taxon>Nocardiaceae</taxon>
        <taxon>Nocardia</taxon>
    </lineage>
</organism>
<sequence length="163" mass="18020">MGGTVAQAHPVDTELRDRLVTVVPLISSFLRRAKQDMPAGMRQAFEAAGLGPRHGAVLAHVWSSGPMSVGEVARQLNLSLTNTSQLSGELTRAGWLRRESDPADHRRTLLSVPPERHAEFGEFLDRRSDVLLRAMNRLTPDQREGFIAGLSAWAQEIEETTRT</sequence>
<proteinExistence type="predicted"/>
<dbReference type="SUPFAM" id="SSF46785">
    <property type="entry name" value="Winged helix' DNA-binding domain"/>
    <property type="match status" value="1"/>
</dbReference>
<dbReference type="AlphaFoldDB" id="A0A7K1UU32"/>
<evidence type="ECO:0000259" key="1">
    <source>
        <dbReference type="PROSITE" id="PS50995"/>
    </source>
</evidence>
<feature type="domain" description="HTH marR-type" evidence="1">
    <location>
        <begin position="16"/>
        <end position="155"/>
    </location>
</feature>
<comment type="caution">
    <text evidence="2">The sequence shown here is derived from an EMBL/GenBank/DDBJ whole genome shotgun (WGS) entry which is preliminary data.</text>
</comment>
<dbReference type="InterPro" id="IPR036390">
    <property type="entry name" value="WH_DNA-bd_sf"/>
</dbReference>
<dbReference type="PANTHER" id="PTHR33164">
    <property type="entry name" value="TRANSCRIPTIONAL REGULATOR, MARR FAMILY"/>
    <property type="match status" value="1"/>
</dbReference>
<accession>A0A7K1UU32</accession>
<name>A0A7K1UU32_9NOCA</name>
<dbReference type="Proteomes" id="UP000466794">
    <property type="component" value="Unassembled WGS sequence"/>
</dbReference>
<dbReference type="EMBL" id="WRPP01000002">
    <property type="protein sequence ID" value="MVU77850.1"/>
    <property type="molecule type" value="Genomic_DNA"/>
</dbReference>
<dbReference type="PROSITE" id="PS50995">
    <property type="entry name" value="HTH_MARR_2"/>
    <property type="match status" value="1"/>
</dbReference>
<dbReference type="Pfam" id="PF12802">
    <property type="entry name" value="MarR_2"/>
    <property type="match status" value="1"/>
</dbReference>
<dbReference type="Gene3D" id="1.10.10.10">
    <property type="entry name" value="Winged helix-like DNA-binding domain superfamily/Winged helix DNA-binding domain"/>
    <property type="match status" value="1"/>
</dbReference>
<dbReference type="GO" id="GO:0003700">
    <property type="term" value="F:DNA-binding transcription factor activity"/>
    <property type="evidence" value="ECO:0007669"/>
    <property type="project" value="InterPro"/>
</dbReference>
<dbReference type="InterPro" id="IPR036388">
    <property type="entry name" value="WH-like_DNA-bd_sf"/>
</dbReference>
<keyword evidence="3" id="KW-1185">Reference proteome</keyword>
<evidence type="ECO:0000313" key="3">
    <source>
        <dbReference type="Proteomes" id="UP000466794"/>
    </source>
</evidence>
<reference evidence="2 3" key="1">
    <citation type="submission" date="2019-12" db="EMBL/GenBank/DDBJ databases">
        <title>Nocardia sp. nov. ET3-3 isolated from soil.</title>
        <authorList>
            <person name="Kanchanasin P."/>
            <person name="Tanasupawat S."/>
            <person name="Yuki M."/>
            <person name="Kudo T."/>
        </authorList>
    </citation>
    <scope>NUCLEOTIDE SEQUENCE [LARGE SCALE GENOMIC DNA]</scope>
    <source>
        <strain evidence="2 3">ET3-3</strain>
    </source>
</reference>
<protein>
    <submittedName>
        <fullName evidence="2">MarR family transcriptional regulator</fullName>
    </submittedName>
</protein>
<dbReference type="GO" id="GO:0006950">
    <property type="term" value="P:response to stress"/>
    <property type="evidence" value="ECO:0007669"/>
    <property type="project" value="TreeGrafter"/>
</dbReference>
<evidence type="ECO:0000313" key="2">
    <source>
        <dbReference type="EMBL" id="MVU77850.1"/>
    </source>
</evidence>